<reference evidence="1 2" key="1">
    <citation type="submission" date="2023-10" db="EMBL/GenBank/DDBJ databases">
        <title>Two novel species belonging to the OM43/NOR5 clade.</title>
        <authorList>
            <person name="Park M."/>
        </authorList>
    </citation>
    <scope>NUCLEOTIDE SEQUENCE [LARGE SCALE GENOMIC DNA]</scope>
    <source>
        <strain evidence="1 2">IMCC45268</strain>
    </source>
</reference>
<dbReference type="Gene3D" id="3.40.50.2000">
    <property type="entry name" value="Glycogen Phosphorylase B"/>
    <property type="match status" value="1"/>
</dbReference>
<sequence>MKILYGVQGTGNGHLSRARAMARAFAARNLDVDYLFSGRSLDRYFDMHVFGQFCVREGLTFACSNGKLSYLKTCVGNNYGRFLRDVLTLDLSVYDLVLTDFEPITAWAGWLRGKTVVSIGHQPAFDHRVPMAGHDLRSRFVMRMFAPGGVRLGMHWDSFQAPILPPIVNVEHAAVSTEPRKVVVYLPFENQLNVQAVLAQIPEYDFYIYAPDNLASTRGNLHLLPTSLKGFQDDLSTCAGVICNAGFELSSECIALGKRLLVKPLDRQMEQSSNALALSRLGYGETLENLQIDQIRKWLGSSDPVQKVRYPDVASEVVKWLCDGNLQEASQQDLSDRLWDKVVVEF</sequence>
<dbReference type="SUPFAM" id="SSF53756">
    <property type="entry name" value="UDP-Glycosyltransferase/glycogen phosphorylase"/>
    <property type="match status" value="1"/>
</dbReference>
<organism evidence="1 2">
    <name type="scientific">Congregibacter brevis</name>
    <dbReference type="NCBI Taxonomy" id="3081201"/>
    <lineage>
        <taxon>Bacteria</taxon>
        <taxon>Pseudomonadati</taxon>
        <taxon>Pseudomonadota</taxon>
        <taxon>Gammaproteobacteria</taxon>
        <taxon>Cellvibrionales</taxon>
        <taxon>Halieaceae</taxon>
        <taxon>Congregibacter</taxon>
    </lineage>
</organism>
<dbReference type="NCBIfam" id="TIGR00661">
    <property type="entry name" value="MJ1255"/>
    <property type="match status" value="1"/>
</dbReference>
<evidence type="ECO:0000313" key="1">
    <source>
        <dbReference type="EMBL" id="WOJ98125.1"/>
    </source>
</evidence>
<proteinExistence type="predicted"/>
<dbReference type="InterPro" id="IPR005262">
    <property type="entry name" value="MJ1255-like"/>
</dbReference>
<dbReference type="RefSeq" id="WP_407329327.1">
    <property type="nucleotide sequence ID" value="NZ_CP136865.1"/>
</dbReference>
<dbReference type="Pfam" id="PF13528">
    <property type="entry name" value="Glyco_trans_1_3"/>
    <property type="match status" value="1"/>
</dbReference>
<dbReference type="EMBL" id="CP136865">
    <property type="protein sequence ID" value="WOJ98125.1"/>
    <property type="molecule type" value="Genomic_DNA"/>
</dbReference>
<gene>
    <name evidence="1" type="ORF">R0137_05995</name>
</gene>
<accession>A0ABZ0IG18</accession>
<protein>
    <submittedName>
        <fullName evidence="1">Glycosyltransferase family protein</fullName>
    </submittedName>
</protein>
<name>A0ABZ0IG18_9GAMM</name>
<keyword evidence="2" id="KW-1185">Reference proteome</keyword>
<dbReference type="Proteomes" id="UP001626549">
    <property type="component" value="Chromosome"/>
</dbReference>
<evidence type="ECO:0000313" key="2">
    <source>
        <dbReference type="Proteomes" id="UP001626549"/>
    </source>
</evidence>